<feature type="chain" id="PRO_5003328826" description="Bacterial Ig-like domain-containing protein" evidence="2">
    <location>
        <begin position="31"/>
        <end position="241"/>
    </location>
</feature>
<dbReference type="Proteomes" id="UP000007947">
    <property type="component" value="Chromosome"/>
</dbReference>
<feature type="region of interest" description="Disordered" evidence="1">
    <location>
        <begin position="150"/>
        <end position="190"/>
    </location>
</feature>
<organism evidence="3 4">
    <name type="scientific">Microlunatus phosphovorus (strain ATCC 700054 / DSM 10555 / JCM 9379 / NBRC 101784 / NCIMB 13414 / VKM Ac-1990 / NM-1)</name>
    <dbReference type="NCBI Taxonomy" id="1032480"/>
    <lineage>
        <taxon>Bacteria</taxon>
        <taxon>Bacillati</taxon>
        <taxon>Actinomycetota</taxon>
        <taxon>Actinomycetes</taxon>
        <taxon>Propionibacteriales</taxon>
        <taxon>Propionibacteriaceae</taxon>
        <taxon>Microlunatus</taxon>
    </lineage>
</organism>
<evidence type="ECO:0000256" key="2">
    <source>
        <dbReference type="SAM" id="SignalP"/>
    </source>
</evidence>
<protein>
    <recommendedName>
        <fullName evidence="5">Bacterial Ig-like domain-containing protein</fullName>
    </recommendedName>
</protein>
<gene>
    <name evidence="3" type="ordered locus">MLP_27400</name>
</gene>
<feature type="compositionally biased region" description="Low complexity" evidence="1">
    <location>
        <begin position="32"/>
        <end position="43"/>
    </location>
</feature>
<dbReference type="KEGG" id="mph:MLP_27400"/>
<dbReference type="RefSeq" id="WP_013863623.1">
    <property type="nucleotide sequence ID" value="NC_015635.1"/>
</dbReference>
<name>F5XI85_MICPN</name>
<feature type="region of interest" description="Disordered" evidence="1">
    <location>
        <begin position="32"/>
        <end position="55"/>
    </location>
</feature>
<feature type="compositionally biased region" description="Low complexity" evidence="1">
    <location>
        <begin position="150"/>
        <end position="170"/>
    </location>
</feature>
<proteinExistence type="predicted"/>
<dbReference type="AlphaFoldDB" id="F5XI85"/>
<keyword evidence="2" id="KW-0732">Signal</keyword>
<keyword evidence="4" id="KW-1185">Reference proteome</keyword>
<evidence type="ECO:0000313" key="4">
    <source>
        <dbReference type="Proteomes" id="UP000007947"/>
    </source>
</evidence>
<feature type="signal peptide" evidence="2">
    <location>
        <begin position="1"/>
        <end position="30"/>
    </location>
</feature>
<evidence type="ECO:0000256" key="1">
    <source>
        <dbReference type="SAM" id="MobiDB-lite"/>
    </source>
</evidence>
<reference evidence="3 4" key="1">
    <citation type="submission" date="2011-05" db="EMBL/GenBank/DDBJ databases">
        <title>Whole genome sequence of Microlunatus phosphovorus NM-1.</title>
        <authorList>
            <person name="Hosoyama A."/>
            <person name="Sasaki K."/>
            <person name="Harada T."/>
            <person name="Igarashi R."/>
            <person name="Kawakoshi A."/>
            <person name="Sasagawa M."/>
            <person name="Fukada J."/>
            <person name="Nakamura S."/>
            <person name="Katano Y."/>
            <person name="Hanada S."/>
            <person name="Kamagata Y."/>
            <person name="Nakamura N."/>
            <person name="Yamazaki S."/>
            <person name="Fujita N."/>
        </authorList>
    </citation>
    <scope>NUCLEOTIDE SEQUENCE [LARGE SCALE GENOMIC DNA]</scope>
    <source>
        <strain evidence="4">ATCC 700054 / DSM 10555 / JCM 9379 / NBRC 101784 / NCIMB 13414 / VKM Ac-1990 / NM-1</strain>
    </source>
</reference>
<dbReference type="eggNOG" id="ENOG5032TYK">
    <property type="taxonomic scope" value="Bacteria"/>
</dbReference>
<evidence type="ECO:0008006" key="5">
    <source>
        <dbReference type="Google" id="ProtNLM"/>
    </source>
</evidence>
<dbReference type="OrthoDB" id="4401529at2"/>
<sequence>MIRSAVRRKVAAAVGVGFALALLLAAPASAVPPGGPGADTPGTSAEVSPSSLSPGDKISFTLRGFPTGETVNIKIDDGEVCGEAAIHGACVVYKKKIGSGSTVGSFRLPKDLEEGAHTLRFLASEEIEGSGGGINGFTLRSPEFTIVAANQESQPESSQPASQSVEQKASKAPKTKKASEAPKTKKANSDDAAIVTPAPVTTVVTGAGLSVAQAIGVGGGAVGLAALVGGLTAWWRRGGLG</sequence>
<dbReference type="STRING" id="1032480.MLP_27400"/>
<evidence type="ECO:0000313" key="3">
    <source>
        <dbReference type="EMBL" id="BAK35754.1"/>
    </source>
</evidence>
<feature type="compositionally biased region" description="Basic and acidic residues" evidence="1">
    <location>
        <begin position="177"/>
        <end position="189"/>
    </location>
</feature>
<accession>F5XI85</accession>
<dbReference type="EMBL" id="AP012204">
    <property type="protein sequence ID" value="BAK35754.1"/>
    <property type="molecule type" value="Genomic_DNA"/>
</dbReference>
<dbReference type="HOGENOM" id="CLU_1150829_0_0_11"/>